<keyword evidence="5" id="KW-0949">S-adenosyl-L-methionine</keyword>
<dbReference type="PANTHER" id="PTHR45790">
    <property type="entry name" value="SIROHEME SYNTHASE-RELATED"/>
    <property type="match status" value="1"/>
</dbReference>
<dbReference type="AlphaFoldDB" id="A0A6J7EXW7"/>
<dbReference type="InterPro" id="IPR006367">
    <property type="entry name" value="Sirohaem_synthase_N"/>
</dbReference>
<keyword evidence="3" id="KW-0489">Methyltransferase</keyword>
<accession>A0A6J7EXW7</accession>
<dbReference type="SUPFAM" id="SSF53790">
    <property type="entry name" value="Tetrapyrrole methylase"/>
    <property type="match status" value="1"/>
</dbReference>
<dbReference type="InterPro" id="IPR014777">
    <property type="entry name" value="4pyrrole_Mease_sub1"/>
</dbReference>
<dbReference type="EMBL" id="CAFBMC010000001">
    <property type="protein sequence ID" value="CAB4887241.1"/>
    <property type="molecule type" value="Genomic_DNA"/>
</dbReference>
<keyword evidence="2" id="KW-0169">Cobalamin biosynthesis</keyword>
<dbReference type="Pfam" id="PF00590">
    <property type="entry name" value="TP_methylase"/>
    <property type="match status" value="1"/>
</dbReference>
<dbReference type="Gene3D" id="3.40.50.720">
    <property type="entry name" value="NAD(P)-binding Rossmann-like Domain"/>
    <property type="match status" value="1"/>
</dbReference>
<keyword evidence="10" id="KW-0511">Multifunctional enzyme</keyword>
<proteinExistence type="predicted"/>
<evidence type="ECO:0000256" key="9">
    <source>
        <dbReference type="ARBA" id="ARBA00023244"/>
    </source>
</evidence>
<keyword evidence="8" id="KW-0456">Lyase</keyword>
<organism evidence="13">
    <name type="scientific">freshwater metagenome</name>
    <dbReference type="NCBI Taxonomy" id="449393"/>
    <lineage>
        <taxon>unclassified sequences</taxon>
        <taxon>metagenomes</taxon>
        <taxon>ecological metagenomes</taxon>
    </lineage>
</organism>
<feature type="domain" description="Tetrapyrrole methylase" evidence="12">
    <location>
        <begin position="163"/>
        <end position="367"/>
    </location>
</feature>
<evidence type="ECO:0000256" key="3">
    <source>
        <dbReference type="ARBA" id="ARBA00022603"/>
    </source>
</evidence>
<evidence type="ECO:0000256" key="10">
    <source>
        <dbReference type="ARBA" id="ARBA00023268"/>
    </source>
</evidence>
<dbReference type="NCBIfam" id="NF004790">
    <property type="entry name" value="PRK06136.1"/>
    <property type="match status" value="1"/>
</dbReference>
<evidence type="ECO:0000256" key="11">
    <source>
        <dbReference type="ARBA" id="ARBA00047561"/>
    </source>
</evidence>
<evidence type="ECO:0000256" key="8">
    <source>
        <dbReference type="ARBA" id="ARBA00023239"/>
    </source>
</evidence>
<keyword evidence="6" id="KW-0560">Oxidoreductase</keyword>
<dbReference type="GO" id="GO:0019354">
    <property type="term" value="P:siroheme biosynthetic process"/>
    <property type="evidence" value="ECO:0007669"/>
    <property type="project" value="UniProtKB-UniPathway"/>
</dbReference>
<dbReference type="GO" id="GO:0004851">
    <property type="term" value="F:uroporphyrin-III C-methyltransferase activity"/>
    <property type="evidence" value="ECO:0007669"/>
    <property type="project" value="InterPro"/>
</dbReference>
<sequence length="405" mass="41944">MSSYPISLNLAGKRVVVIGAGSVAARRVISLIEAGARVLVISPSSNSRIAELAQAGSLEFVERTYFKGDLDGAWLVHAATNDAQVNERVAADADAQGTWCIRADKAMLSEAWTPASTRVDEITVAVTAGGDPLRAIAIRDAIAEQLSQGLLPIRRVRPTDGHVVLIGGGPGDPDLITVRGRRELAKADVVVFDRLGPTSLLDTLSADVEQIEAGKRPGHHTLTQDEINAVIVDRALKGKRVVRLKGGDPFVFGRGSEEVQACIAAGVTVEVIPGISSAVAGPAAAGIPVTHRGLANGYVVITGHQLQDLTALAQLDLTLVVLMGVATLPELTSGLMQAGKSSSTPVALIEQASTPHQRVTVGTLSTICATASSVGVRNPAVIVIGDVVAVPNLLAAQSALAQSIR</sequence>
<dbReference type="GO" id="GO:0051266">
    <property type="term" value="F:sirohydrochlorin ferrochelatase activity"/>
    <property type="evidence" value="ECO:0007669"/>
    <property type="project" value="InterPro"/>
</dbReference>
<evidence type="ECO:0000256" key="1">
    <source>
        <dbReference type="ARBA" id="ARBA00005010"/>
    </source>
</evidence>
<dbReference type="UniPathway" id="UPA00262">
    <property type="reaction ID" value="UER00222"/>
</dbReference>
<dbReference type="InterPro" id="IPR006366">
    <property type="entry name" value="CobA/CysG_C"/>
</dbReference>
<evidence type="ECO:0000256" key="5">
    <source>
        <dbReference type="ARBA" id="ARBA00022691"/>
    </source>
</evidence>
<dbReference type="EMBL" id="CAFBPZ010000036">
    <property type="protein sequence ID" value="CAB5037765.1"/>
    <property type="molecule type" value="Genomic_DNA"/>
</dbReference>
<dbReference type="InterPro" id="IPR000878">
    <property type="entry name" value="4pyrrol_Mease"/>
</dbReference>
<dbReference type="GO" id="GO:0032259">
    <property type="term" value="P:methylation"/>
    <property type="evidence" value="ECO:0007669"/>
    <property type="project" value="UniProtKB-KW"/>
</dbReference>
<dbReference type="FunFam" id="3.40.1010.10:FF:000001">
    <property type="entry name" value="Siroheme synthase"/>
    <property type="match status" value="1"/>
</dbReference>
<dbReference type="PIRSF" id="PIRSF036426">
    <property type="entry name" value="Sirohaem_synth"/>
    <property type="match status" value="1"/>
</dbReference>
<evidence type="ECO:0000259" key="12">
    <source>
        <dbReference type="Pfam" id="PF00590"/>
    </source>
</evidence>
<name>A0A6J7EXW7_9ZZZZ</name>
<evidence type="ECO:0000256" key="6">
    <source>
        <dbReference type="ARBA" id="ARBA00023002"/>
    </source>
</evidence>
<dbReference type="InterPro" id="IPR014776">
    <property type="entry name" value="4pyrrole_Mease_sub2"/>
</dbReference>
<dbReference type="Gene3D" id="3.30.950.10">
    <property type="entry name" value="Methyltransferase, Cobalt-precorrin-4 Transmethylase, Domain 2"/>
    <property type="match status" value="1"/>
</dbReference>
<comment type="pathway">
    <text evidence="1">Porphyrin-containing compound metabolism; siroheme biosynthesis; sirohydrochlorin from precorrin-2: step 1/1.</text>
</comment>
<protein>
    <submittedName>
        <fullName evidence="13">Unannotated protein</fullName>
    </submittedName>
</protein>
<evidence type="ECO:0000256" key="7">
    <source>
        <dbReference type="ARBA" id="ARBA00023027"/>
    </source>
</evidence>
<keyword evidence="4" id="KW-0808">Transferase</keyword>
<keyword evidence="9" id="KW-0627">Porphyrin biosynthesis</keyword>
<evidence type="ECO:0000256" key="4">
    <source>
        <dbReference type="ARBA" id="ARBA00022679"/>
    </source>
</evidence>
<evidence type="ECO:0000256" key="2">
    <source>
        <dbReference type="ARBA" id="ARBA00022573"/>
    </source>
</evidence>
<dbReference type="InterPro" id="IPR036291">
    <property type="entry name" value="NAD(P)-bd_dom_sf"/>
</dbReference>
<reference evidence="13" key="1">
    <citation type="submission" date="2020-05" db="EMBL/GenBank/DDBJ databases">
        <authorList>
            <person name="Chiriac C."/>
            <person name="Salcher M."/>
            <person name="Ghai R."/>
            <person name="Kavagutti S V."/>
        </authorList>
    </citation>
    <scope>NUCLEOTIDE SEQUENCE</scope>
</reference>
<dbReference type="CDD" id="cd11642">
    <property type="entry name" value="SUMT"/>
    <property type="match status" value="1"/>
</dbReference>
<dbReference type="PANTHER" id="PTHR45790:SF3">
    <property type="entry name" value="S-ADENOSYL-L-METHIONINE-DEPENDENT UROPORPHYRINOGEN III METHYLTRANSFERASE, CHLOROPLASTIC"/>
    <property type="match status" value="1"/>
</dbReference>
<dbReference type="GO" id="GO:0009236">
    <property type="term" value="P:cobalamin biosynthetic process"/>
    <property type="evidence" value="ECO:0007669"/>
    <property type="project" value="UniProtKB-KW"/>
</dbReference>
<evidence type="ECO:0000313" key="13">
    <source>
        <dbReference type="EMBL" id="CAB4887241.1"/>
    </source>
</evidence>
<dbReference type="InterPro" id="IPR012409">
    <property type="entry name" value="Sirohaem_synth"/>
</dbReference>
<dbReference type="Pfam" id="PF13241">
    <property type="entry name" value="NAD_binding_7"/>
    <property type="match status" value="1"/>
</dbReference>
<evidence type="ECO:0000313" key="14">
    <source>
        <dbReference type="EMBL" id="CAB5037765.1"/>
    </source>
</evidence>
<keyword evidence="7" id="KW-0520">NAD</keyword>
<dbReference type="InterPro" id="IPR035996">
    <property type="entry name" value="4pyrrol_Methylase_sf"/>
</dbReference>
<dbReference type="SUPFAM" id="SSF51735">
    <property type="entry name" value="NAD(P)-binding Rossmann-fold domains"/>
    <property type="match status" value="1"/>
</dbReference>
<dbReference type="Gene3D" id="3.40.1010.10">
    <property type="entry name" value="Cobalt-precorrin-4 Transmethylase, Domain 1"/>
    <property type="match status" value="1"/>
</dbReference>
<dbReference type="GO" id="GO:0051287">
    <property type="term" value="F:NAD binding"/>
    <property type="evidence" value="ECO:0007669"/>
    <property type="project" value="InterPro"/>
</dbReference>
<dbReference type="NCBIfam" id="TIGR01470">
    <property type="entry name" value="cysG_Nterm"/>
    <property type="match status" value="1"/>
</dbReference>
<dbReference type="NCBIfam" id="TIGR01469">
    <property type="entry name" value="cobA_cysG_Cterm"/>
    <property type="match status" value="1"/>
</dbReference>
<dbReference type="GO" id="GO:0043115">
    <property type="term" value="F:precorrin-2 dehydrogenase activity"/>
    <property type="evidence" value="ECO:0007669"/>
    <property type="project" value="UniProtKB-EC"/>
</dbReference>
<dbReference type="InterPro" id="IPR050161">
    <property type="entry name" value="Siro_Cobalamin_biosynth"/>
</dbReference>
<comment type="catalytic activity">
    <reaction evidence="11">
        <text>precorrin-2 + NAD(+) = sirohydrochlorin + NADH + 2 H(+)</text>
        <dbReference type="Rhea" id="RHEA:15613"/>
        <dbReference type="ChEBI" id="CHEBI:15378"/>
        <dbReference type="ChEBI" id="CHEBI:57540"/>
        <dbReference type="ChEBI" id="CHEBI:57945"/>
        <dbReference type="ChEBI" id="CHEBI:58351"/>
        <dbReference type="ChEBI" id="CHEBI:58827"/>
        <dbReference type="EC" id="1.3.1.76"/>
    </reaction>
</comment>
<gene>
    <name evidence="13" type="ORF">UFOPK3495_00015</name>
    <name evidence="14" type="ORF">UFOPK4237_00699</name>
</gene>